<dbReference type="AlphaFoldDB" id="A0AAD4DU90"/>
<organism evidence="2 3">
    <name type="scientific">Suillus fuscotomentosus</name>
    <dbReference type="NCBI Taxonomy" id="1912939"/>
    <lineage>
        <taxon>Eukaryota</taxon>
        <taxon>Fungi</taxon>
        <taxon>Dikarya</taxon>
        <taxon>Basidiomycota</taxon>
        <taxon>Agaricomycotina</taxon>
        <taxon>Agaricomycetes</taxon>
        <taxon>Agaricomycetidae</taxon>
        <taxon>Boletales</taxon>
        <taxon>Suillineae</taxon>
        <taxon>Suillaceae</taxon>
        <taxon>Suillus</taxon>
    </lineage>
</organism>
<dbReference type="Pfam" id="PF17667">
    <property type="entry name" value="Pkinase_fungal"/>
    <property type="match status" value="1"/>
</dbReference>
<protein>
    <recommendedName>
        <fullName evidence="1">Fungal-type protein kinase domain-containing protein</fullName>
    </recommendedName>
</protein>
<keyword evidence="3" id="KW-1185">Reference proteome</keyword>
<gene>
    <name evidence="2" type="ORF">F5891DRAFT_962167</name>
</gene>
<reference evidence="2" key="1">
    <citation type="journal article" date="2020" name="New Phytol.">
        <title>Comparative genomics reveals dynamic genome evolution in host specialist ectomycorrhizal fungi.</title>
        <authorList>
            <person name="Lofgren L.A."/>
            <person name="Nguyen N.H."/>
            <person name="Vilgalys R."/>
            <person name="Ruytinx J."/>
            <person name="Liao H.L."/>
            <person name="Branco S."/>
            <person name="Kuo A."/>
            <person name="LaButti K."/>
            <person name="Lipzen A."/>
            <person name="Andreopoulos W."/>
            <person name="Pangilinan J."/>
            <person name="Riley R."/>
            <person name="Hundley H."/>
            <person name="Na H."/>
            <person name="Barry K."/>
            <person name="Grigoriev I.V."/>
            <person name="Stajich J.E."/>
            <person name="Kennedy P.G."/>
        </authorList>
    </citation>
    <scope>NUCLEOTIDE SEQUENCE</scope>
    <source>
        <strain evidence="2">FC203</strain>
    </source>
</reference>
<dbReference type="Proteomes" id="UP001195769">
    <property type="component" value="Unassembled WGS sequence"/>
</dbReference>
<dbReference type="GeneID" id="64670180"/>
<proteinExistence type="predicted"/>
<sequence length="215" mass="24611">DRSGLIITLPTSIQSSPAHVTDAITTLSLVDLTLLGLDPTIHMCIPSCKGTHTDLAEGVIGWVTNNHGKIYSILAVLWKSQGLFCRGTVCYRIRDPVDGKEYTMKDCWVAEAKRYHEVDILERVKNISNVVQLVDHWDVLFDGEPDCTAHIQDRYGILPEDRPDKRFVNRYHRRLLLTPCGDPLWHFSSRKELICTFCDFMVSEFSFMCFIYCII</sequence>
<comment type="caution">
    <text evidence="2">The sequence shown here is derived from an EMBL/GenBank/DDBJ whole genome shotgun (WGS) entry which is preliminary data.</text>
</comment>
<name>A0AAD4DU90_9AGAM</name>
<feature type="domain" description="Fungal-type protein kinase" evidence="1">
    <location>
        <begin position="1"/>
        <end position="200"/>
    </location>
</feature>
<evidence type="ECO:0000313" key="2">
    <source>
        <dbReference type="EMBL" id="KAG1894036.1"/>
    </source>
</evidence>
<evidence type="ECO:0000259" key="1">
    <source>
        <dbReference type="Pfam" id="PF17667"/>
    </source>
</evidence>
<dbReference type="PANTHER" id="PTHR38248:SF2">
    <property type="entry name" value="FUNK1 11"/>
    <property type="match status" value="1"/>
</dbReference>
<dbReference type="RefSeq" id="XP_041219612.1">
    <property type="nucleotide sequence ID" value="XM_041375882.1"/>
</dbReference>
<dbReference type="PANTHER" id="PTHR38248">
    <property type="entry name" value="FUNK1 6"/>
    <property type="match status" value="1"/>
</dbReference>
<evidence type="ECO:0000313" key="3">
    <source>
        <dbReference type="Proteomes" id="UP001195769"/>
    </source>
</evidence>
<feature type="non-terminal residue" evidence="2">
    <location>
        <position position="1"/>
    </location>
</feature>
<dbReference type="EMBL" id="JABBWK010000086">
    <property type="protein sequence ID" value="KAG1894036.1"/>
    <property type="molecule type" value="Genomic_DNA"/>
</dbReference>
<accession>A0AAD4DU90</accession>
<dbReference type="InterPro" id="IPR040976">
    <property type="entry name" value="Pkinase_fungal"/>
</dbReference>